<keyword evidence="2" id="KW-0808">Transferase</keyword>
<dbReference type="Proteomes" id="UP000236732">
    <property type="component" value="Unassembled WGS sequence"/>
</dbReference>
<organism evidence="2 3">
    <name type="scientific">Nonomuraea solani</name>
    <dbReference type="NCBI Taxonomy" id="1144553"/>
    <lineage>
        <taxon>Bacteria</taxon>
        <taxon>Bacillati</taxon>
        <taxon>Actinomycetota</taxon>
        <taxon>Actinomycetes</taxon>
        <taxon>Streptosporangiales</taxon>
        <taxon>Streptosporangiaceae</taxon>
        <taxon>Nonomuraea</taxon>
    </lineage>
</organism>
<dbReference type="Pfam" id="PF13649">
    <property type="entry name" value="Methyltransf_25"/>
    <property type="match status" value="1"/>
</dbReference>
<dbReference type="InterPro" id="IPR041698">
    <property type="entry name" value="Methyltransf_25"/>
</dbReference>
<reference evidence="2 3" key="1">
    <citation type="submission" date="2016-10" db="EMBL/GenBank/DDBJ databases">
        <authorList>
            <person name="de Groot N.N."/>
        </authorList>
    </citation>
    <scope>NUCLEOTIDE SEQUENCE [LARGE SCALE GENOMIC DNA]</scope>
    <source>
        <strain evidence="2 3">CGMCC 4.7037</strain>
    </source>
</reference>
<feature type="domain" description="Methyltransferase" evidence="1">
    <location>
        <begin position="45"/>
        <end position="138"/>
    </location>
</feature>
<dbReference type="OrthoDB" id="3528482at2"/>
<dbReference type="RefSeq" id="WP_103964391.1">
    <property type="nucleotide sequence ID" value="NZ_FNVT01000036.1"/>
</dbReference>
<keyword evidence="2" id="KW-0489">Methyltransferase</keyword>
<evidence type="ECO:0000313" key="2">
    <source>
        <dbReference type="EMBL" id="SEH03414.1"/>
    </source>
</evidence>
<gene>
    <name evidence="2" type="ORF">SAMN05444920_13646</name>
</gene>
<name>A0A1H6F393_9ACTN</name>
<dbReference type="GO" id="GO:0032259">
    <property type="term" value="P:methylation"/>
    <property type="evidence" value="ECO:0007669"/>
    <property type="project" value="UniProtKB-KW"/>
</dbReference>
<protein>
    <submittedName>
        <fullName evidence="2">Phospholipid N-methyltransferase</fullName>
    </submittedName>
</protein>
<dbReference type="InterPro" id="IPR029063">
    <property type="entry name" value="SAM-dependent_MTases_sf"/>
</dbReference>
<accession>A0A1H6F393</accession>
<evidence type="ECO:0000313" key="3">
    <source>
        <dbReference type="Proteomes" id="UP000236732"/>
    </source>
</evidence>
<keyword evidence="3" id="KW-1185">Reference proteome</keyword>
<dbReference type="AlphaFoldDB" id="A0A1H6F393"/>
<proteinExistence type="predicted"/>
<dbReference type="SUPFAM" id="SSF53335">
    <property type="entry name" value="S-adenosyl-L-methionine-dependent methyltransferases"/>
    <property type="match status" value="1"/>
</dbReference>
<sequence>MSNDTALFLGQFLRSPGKIGAVAPSSRRLAAAVCAPIPERGEPIVVELGPGTGSFTAEIQRRLDGRGHHLAVELNEPLAKLLAERYPAVDVAQADAAQLDDLLGQRGLGQADVVVSGLPWAAFPDGLQRELLSAVTSVMGVGAAFTTFSYMHAIPLSSARRFRALLAERFEEVVPGRTVWRNMPPAFVFHARRPRP</sequence>
<dbReference type="Gene3D" id="3.40.50.150">
    <property type="entry name" value="Vaccinia Virus protein VP39"/>
    <property type="match status" value="1"/>
</dbReference>
<dbReference type="EMBL" id="FNVT01000036">
    <property type="protein sequence ID" value="SEH03414.1"/>
    <property type="molecule type" value="Genomic_DNA"/>
</dbReference>
<evidence type="ECO:0000259" key="1">
    <source>
        <dbReference type="Pfam" id="PF13649"/>
    </source>
</evidence>
<dbReference type="GO" id="GO:0008168">
    <property type="term" value="F:methyltransferase activity"/>
    <property type="evidence" value="ECO:0007669"/>
    <property type="project" value="UniProtKB-KW"/>
</dbReference>